<evidence type="ECO:0000313" key="2">
    <source>
        <dbReference type="EMBL" id="JAC68487.1"/>
    </source>
</evidence>
<name>A0A061R6E4_9CHLO</name>
<dbReference type="EMBL" id="GBEZ01017892">
    <property type="protein sequence ID" value="JAC68487.1"/>
    <property type="molecule type" value="Transcribed_RNA"/>
</dbReference>
<sequence length="71" mass="7610">IFDLPSMSPTPLPAKKAPSHRSTQAASAAPEIDDATRQHPHLCNNAYCMLFDLKTILSHAVDKARPQGAAS</sequence>
<gene>
    <name evidence="2" type="ORF">TSPGSL018_8601</name>
</gene>
<dbReference type="AlphaFoldDB" id="A0A061R6E4"/>
<feature type="region of interest" description="Disordered" evidence="1">
    <location>
        <begin position="1"/>
        <end position="33"/>
    </location>
</feature>
<organism evidence="2">
    <name type="scientific">Tetraselmis sp. GSL018</name>
    <dbReference type="NCBI Taxonomy" id="582737"/>
    <lineage>
        <taxon>Eukaryota</taxon>
        <taxon>Viridiplantae</taxon>
        <taxon>Chlorophyta</taxon>
        <taxon>core chlorophytes</taxon>
        <taxon>Chlorodendrophyceae</taxon>
        <taxon>Chlorodendrales</taxon>
        <taxon>Chlorodendraceae</taxon>
        <taxon>Tetraselmis</taxon>
    </lineage>
</organism>
<evidence type="ECO:0000256" key="1">
    <source>
        <dbReference type="SAM" id="MobiDB-lite"/>
    </source>
</evidence>
<reference evidence="2" key="1">
    <citation type="submission" date="2014-05" db="EMBL/GenBank/DDBJ databases">
        <title>The transcriptome of the halophilic microalga Tetraselmis sp. GSL018 isolated from the Great Salt Lake, Utah.</title>
        <authorList>
            <person name="Jinkerson R.E."/>
            <person name="D'Adamo S."/>
            <person name="Posewitz M.C."/>
        </authorList>
    </citation>
    <scope>NUCLEOTIDE SEQUENCE</scope>
    <source>
        <strain evidence="2">GSL018</strain>
    </source>
</reference>
<protein>
    <submittedName>
        <fullName evidence="2">Uncharacterized protein</fullName>
    </submittedName>
</protein>
<feature type="non-terminal residue" evidence="2">
    <location>
        <position position="1"/>
    </location>
</feature>
<proteinExistence type="predicted"/>
<accession>A0A061R6E4</accession>